<reference evidence="2" key="1">
    <citation type="journal article" date="2019" name="Sci. Rep.">
        <title>Draft genome of Tanacetum cinerariifolium, the natural source of mosquito coil.</title>
        <authorList>
            <person name="Yamashiro T."/>
            <person name="Shiraishi A."/>
            <person name="Satake H."/>
            <person name="Nakayama K."/>
        </authorList>
    </citation>
    <scope>NUCLEOTIDE SEQUENCE</scope>
</reference>
<protein>
    <submittedName>
        <fullName evidence="2">Zinc finger, CCHC-type</fullName>
    </submittedName>
</protein>
<keyword evidence="1" id="KW-0175">Coiled coil</keyword>
<name>A0A6L2JVR0_TANCI</name>
<comment type="caution">
    <text evidence="2">The sequence shown here is derived from an EMBL/GenBank/DDBJ whole genome shotgun (WGS) entry which is preliminary data.</text>
</comment>
<dbReference type="AlphaFoldDB" id="A0A6L2JVR0"/>
<sequence length="426" mass="49150">MKDIGEADVIFCIRIKHESNGIAISQSYYIEKVLKKFNYSNCTLVSTPLNTCEQLMPYKGMAVSQLEYFRVIGCLMYAMTCTRPDIAFDVGKLNRYTSNPGTQHWQAIQKVLKYLKKTMNYRLVYFGYPLVLEGYTDARWISNTEDNSFIIGWPLRAKAHVLQSILRMCLEPAGKEDEVANFSMVIFFEKVLSRSMNKEEPPMEDCWKFSSIIRICSYRYLGMKDIQELLRKLLEDLQIINEELEEYINSPSWNRPAFYDDDDYEYSIQVSEFLKKSPIAVAPVLPTKEPDNSLSMGDEHLSTISKTKSDKVIKFSVEDLVPILSESEGILDNMSDVPFSDKNHFDAESDLIEYLLTQDTLIFNSFKIDSLLEEFTGELVQIDPIPPGIDETNFDPKDDIRFIKQLLYDDTSSVDDSFEDIDYVEA</sequence>
<dbReference type="PANTHER" id="PTHR11439:SF521">
    <property type="entry name" value="RNA-DIRECTED DNA POLYMERASE"/>
    <property type="match status" value="1"/>
</dbReference>
<evidence type="ECO:0000256" key="1">
    <source>
        <dbReference type="SAM" id="Coils"/>
    </source>
</evidence>
<organism evidence="2">
    <name type="scientific">Tanacetum cinerariifolium</name>
    <name type="common">Dalmatian daisy</name>
    <name type="synonym">Chrysanthemum cinerariifolium</name>
    <dbReference type="NCBI Taxonomy" id="118510"/>
    <lineage>
        <taxon>Eukaryota</taxon>
        <taxon>Viridiplantae</taxon>
        <taxon>Streptophyta</taxon>
        <taxon>Embryophyta</taxon>
        <taxon>Tracheophyta</taxon>
        <taxon>Spermatophyta</taxon>
        <taxon>Magnoliopsida</taxon>
        <taxon>eudicotyledons</taxon>
        <taxon>Gunneridae</taxon>
        <taxon>Pentapetalae</taxon>
        <taxon>asterids</taxon>
        <taxon>campanulids</taxon>
        <taxon>Asterales</taxon>
        <taxon>Asteraceae</taxon>
        <taxon>Asteroideae</taxon>
        <taxon>Anthemideae</taxon>
        <taxon>Anthemidinae</taxon>
        <taxon>Tanacetum</taxon>
    </lineage>
</organism>
<proteinExistence type="predicted"/>
<accession>A0A6L2JVR0</accession>
<dbReference type="EMBL" id="BKCJ010001207">
    <property type="protein sequence ID" value="GEU39694.1"/>
    <property type="molecule type" value="Genomic_DNA"/>
</dbReference>
<gene>
    <name evidence="2" type="ORF">Tci_011672</name>
</gene>
<evidence type="ECO:0000313" key="2">
    <source>
        <dbReference type="EMBL" id="GEU39694.1"/>
    </source>
</evidence>
<feature type="coiled-coil region" evidence="1">
    <location>
        <begin position="223"/>
        <end position="250"/>
    </location>
</feature>
<dbReference type="PANTHER" id="PTHR11439">
    <property type="entry name" value="GAG-POL-RELATED RETROTRANSPOSON"/>
    <property type="match status" value="1"/>
</dbReference>